<feature type="compositionally biased region" description="Polar residues" evidence="1">
    <location>
        <begin position="158"/>
        <end position="168"/>
    </location>
</feature>
<keyword evidence="4" id="KW-1185">Reference proteome</keyword>
<dbReference type="InterPro" id="IPR011009">
    <property type="entry name" value="Kinase-like_dom_sf"/>
</dbReference>
<organism evidence="3 4">
    <name type="scientific">Tritrichomonas musculus</name>
    <dbReference type="NCBI Taxonomy" id="1915356"/>
    <lineage>
        <taxon>Eukaryota</taxon>
        <taxon>Metamonada</taxon>
        <taxon>Parabasalia</taxon>
        <taxon>Tritrichomonadida</taxon>
        <taxon>Tritrichomonadidae</taxon>
        <taxon>Tritrichomonas</taxon>
    </lineage>
</organism>
<evidence type="ECO:0000259" key="2">
    <source>
        <dbReference type="PROSITE" id="PS50011"/>
    </source>
</evidence>
<dbReference type="PROSITE" id="PS50011">
    <property type="entry name" value="PROTEIN_KINASE_DOM"/>
    <property type="match status" value="1"/>
</dbReference>
<feature type="region of interest" description="Disordered" evidence="1">
    <location>
        <begin position="182"/>
        <end position="219"/>
    </location>
</feature>
<gene>
    <name evidence="3" type="ORF">M9Y10_042454</name>
</gene>
<comment type="caution">
    <text evidence="3">The sequence shown here is derived from an EMBL/GenBank/DDBJ whole genome shotgun (WGS) entry which is preliminary data.</text>
</comment>
<feature type="domain" description="Protein kinase" evidence="2">
    <location>
        <begin position="1"/>
        <end position="84"/>
    </location>
</feature>
<accession>A0ABR2GNP8</accession>
<dbReference type="PANTHER" id="PTHR22961:SF13">
    <property type="entry name" value="TRIBBLES"/>
    <property type="match status" value="1"/>
</dbReference>
<protein>
    <recommendedName>
        <fullName evidence="2">Protein kinase domain-containing protein</fullName>
    </recommendedName>
</protein>
<evidence type="ECO:0000313" key="4">
    <source>
        <dbReference type="Proteomes" id="UP001470230"/>
    </source>
</evidence>
<dbReference type="EMBL" id="JAPFFF010000079">
    <property type="protein sequence ID" value="KAK8835568.1"/>
    <property type="molecule type" value="Genomic_DNA"/>
</dbReference>
<feature type="region of interest" description="Disordered" evidence="1">
    <location>
        <begin position="145"/>
        <end position="168"/>
    </location>
</feature>
<evidence type="ECO:0000256" key="1">
    <source>
        <dbReference type="SAM" id="MobiDB-lite"/>
    </source>
</evidence>
<dbReference type="Proteomes" id="UP001470230">
    <property type="component" value="Unassembled WGS sequence"/>
</dbReference>
<dbReference type="Pfam" id="PF00069">
    <property type="entry name" value="Pkinase"/>
    <property type="match status" value="1"/>
</dbReference>
<feature type="compositionally biased region" description="Low complexity" evidence="1">
    <location>
        <begin position="145"/>
        <end position="157"/>
    </location>
</feature>
<feature type="compositionally biased region" description="Polar residues" evidence="1">
    <location>
        <begin position="187"/>
        <end position="196"/>
    </location>
</feature>
<dbReference type="InterPro" id="IPR024104">
    <property type="entry name" value="Tribbles/Ser_Thr_kinase_40"/>
</dbReference>
<dbReference type="Gene3D" id="1.10.510.10">
    <property type="entry name" value="Transferase(Phosphotransferase) domain 1"/>
    <property type="match status" value="1"/>
</dbReference>
<dbReference type="PANTHER" id="PTHR22961">
    <property type="entry name" value="SER/THR PROTEIN KINASE-TRB"/>
    <property type="match status" value="1"/>
</dbReference>
<proteinExistence type="predicted"/>
<evidence type="ECO:0000313" key="3">
    <source>
        <dbReference type="EMBL" id="KAK8835568.1"/>
    </source>
</evidence>
<reference evidence="3 4" key="1">
    <citation type="submission" date="2024-04" db="EMBL/GenBank/DDBJ databases">
        <title>Tritrichomonas musculus Genome.</title>
        <authorList>
            <person name="Alves-Ferreira E."/>
            <person name="Grigg M."/>
            <person name="Lorenzi H."/>
            <person name="Galac M."/>
        </authorList>
    </citation>
    <scope>NUCLEOTIDE SEQUENCE [LARGE SCALE GENOMIC DNA]</scope>
    <source>
        <strain evidence="3 4">EAF2021</strain>
    </source>
</reference>
<name>A0ABR2GNP8_9EUKA</name>
<sequence length="219" mass="24429">MLLKKSYTKAVDVWSLGVILFVMVSGKFPFEGPSIQILSKNIQTKEPKFPHHVSEQMRVLIRQMLTKDPNQRITIKEIFNSPLVSSYLKKSPHKQLRQKSELPSSPLLKKMKADDTTILTKEEKQNLIEELNNEKTSLNESNISLSQTRLSHSSSNLGISNGNASPSSVSARLVASGKFKFKPRASLNPSNSGISSTPPPKTLRNPRLKILPRVNSSNL</sequence>
<dbReference type="InterPro" id="IPR000719">
    <property type="entry name" value="Prot_kinase_dom"/>
</dbReference>
<dbReference type="SUPFAM" id="SSF56112">
    <property type="entry name" value="Protein kinase-like (PK-like)"/>
    <property type="match status" value="1"/>
</dbReference>